<comment type="caution">
    <text evidence="1">The sequence shown here is derived from an EMBL/GenBank/DDBJ whole genome shotgun (WGS) entry which is preliminary data.</text>
</comment>
<reference evidence="1 2" key="1">
    <citation type="journal article" date="2018" name="Genomics">
        <title>Molecular footprints of inshore aquatic adaptation in Indo-Pacific humpback dolphin (Sousa chinensis).</title>
        <authorList>
            <person name="Ming Y."/>
            <person name="Jian J."/>
            <person name="Yu F."/>
            <person name="Yu X."/>
            <person name="Wang J."/>
            <person name="Liu W."/>
        </authorList>
    </citation>
    <scope>NUCLEOTIDE SEQUENCE [LARGE SCALE GENOMIC DNA]</scope>
    <source>
        <strain evidence="1">MY-2018</strain>
        <tissue evidence="1">Skin</tissue>
    </source>
</reference>
<proteinExistence type="predicted"/>
<gene>
    <name evidence="1" type="ORF">DBR06_SOUSAS20210009</name>
</gene>
<accession>A0A484GGE8</accession>
<dbReference type="EMBL" id="QWLN02008682">
    <property type="protein sequence ID" value="TEA34722.1"/>
    <property type="molecule type" value="Genomic_DNA"/>
</dbReference>
<protein>
    <submittedName>
        <fullName evidence="1">Uncharacterized protein</fullName>
    </submittedName>
</protein>
<evidence type="ECO:0000313" key="2">
    <source>
        <dbReference type="Proteomes" id="UP000295264"/>
    </source>
</evidence>
<dbReference type="Proteomes" id="UP000295264">
    <property type="component" value="Unassembled WGS sequence"/>
</dbReference>
<name>A0A484GGE8_SOUCH</name>
<keyword evidence="2" id="KW-1185">Reference proteome</keyword>
<dbReference type="AlphaFoldDB" id="A0A484GGE8"/>
<evidence type="ECO:0000313" key="1">
    <source>
        <dbReference type="EMBL" id="TEA34722.1"/>
    </source>
</evidence>
<sequence length="173" mass="19531">MEALLAKLNRGLSVPLRSFTLWTQEVSLPSKMCPGHHCETYPVYTRTPALSSSPSPGARPPLSRASPFLDTEAHVMDNRELEFVTLATRHLGIDSCTVLQNYYLEVDCYTRRFLLVEVCPLASCLKEQFGLIFSISASFHQETMEGCMLVCHLKLSTWCPIKQRLCEKVSKTM</sequence>
<organism evidence="1 2">
    <name type="scientific">Sousa chinensis</name>
    <name type="common">Indo-pacific humpbacked dolphin</name>
    <name type="synonym">Steno chinensis</name>
    <dbReference type="NCBI Taxonomy" id="103600"/>
    <lineage>
        <taxon>Eukaryota</taxon>
        <taxon>Metazoa</taxon>
        <taxon>Chordata</taxon>
        <taxon>Craniata</taxon>
        <taxon>Vertebrata</taxon>
        <taxon>Euteleostomi</taxon>
        <taxon>Mammalia</taxon>
        <taxon>Eutheria</taxon>
        <taxon>Laurasiatheria</taxon>
        <taxon>Artiodactyla</taxon>
        <taxon>Whippomorpha</taxon>
        <taxon>Cetacea</taxon>
        <taxon>Odontoceti</taxon>
        <taxon>Delphinidae</taxon>
        <taxon>Sousa</taxon>
    </lineage>
</organism>